<evidence type="ECO:0000313" key="2">
    <source>
        <dbReference type="Proteomes" id="UP000284120"/>
    </source>
</evidence>
<keyword evidence="2" id="KW-1185">Reference proteome</keyword>
<evidence type="ECO:0000313" key="1">
    <source>
        <dbReference type="EMBL" id="RWU08475.1"/>
    </source>
</evidence>
<dbReference type="RefSeq" id="WP_128353342.1">
    <property type="nucleotide sequence ID" value="NZ_QMHN01000002.1"/>
</dbReference>
<accession>A0A3S4RRN2</accession>
<sequence length="384" mass="44232">MMKQEALFRKLGNILNELNDQYQFLSQNPDQLSELELELFLANANFLADHIQIIKKLNLPFQAPLALTAPQVQEEPTIDEEIVDELKDVQQVEAITFANVEEKVAPLFQEELIEEQAPIVVEEKEEEIVQVEEEVAIPQIAEEEMQEAAPLVEHEKELFRLEEEPTKTFEFILNSESYTEEDKFDFEEKAAEQLFDRPLSKEEELILEQKKKVKENLVRNPEDLEEDEIGPEPFLVHKEEQAQENPKIVAEPVRQEVTPVIETVSKVTIETTTVEVEVETAYKPTLNDILAGKNTGTRLNETSGNNITDLKAAINLNDKLLYIKDLFNGYNLAYAEAIDIANKMPNFDAADNFFQKNYAVKNNWADKQATVDKFYLLLNRRFKD</sequence>
<proteinExistence type="predicted"/>
<dbReference type="EMBL" id="SAYW01000002">
    <property type="protein sequence ID" value="RWU08475.1"/>
    <property type="molecule type" value="Genomic_DNA"/>
</dbReference>
<comment type="caution">
    <text evidence="1">The sequence shown here is derived from an EMBL/GenBank/DDBJ whole genome shotgun (WGS) entry which is preliminary data.</text>
</comment>
<dbReference type="Proteomes" id="UP000284120">
    <property type="component" value="Unassembled WGS sequence"/>
</dbReference>
<dbReference type="OrthoDB" id="1100725at2"/>
<dbReference type="AlphaFoldDB" id="A0A3S4RRN2"/>
<reference evidence="1 2" key="1">
    <citation type="submission" date="2018-06" db="EMBL/GenBank/DDBJ databases">
        <title>Pedobacter endophyticus sp. nov., an endophytic bacterium isolated from a leaf of Triticum aestivum.</title>
        <authorList>
            <person name="Zhang L."/>
        </authorList>
    </citation>
    <scope>NUCLEOTIDE SEQUENCE [LARGE SCALE GENOMIC DNA]</scope>
    <source>
        <strain evidence="1 2">CM134L-2</strain>
    </source>
</reference>
<organism evidence="1 2">
    <name type="scientific">Pedobacter chitinilyticus</name>
    <dbReference type="NCBI Taxonomy" id="2233776"/>
    <lineage>
        <taxon>Bacteria</taxon>
        <taxon>Pseudomonadati</taxon>
        <taxon>Bacteroidota</taxon>
        <taxon>Sphingobacteriia</taxon>
        <taxon>Sphingobacteriales</taxon>
        <taxon>Sphingobacteriaceae</taxon>
        <taxon>Pedobacter</taxon>
    </lineage>
</organism>
<name>A0A3S4RRN2_9SPHI</name>
<gene>
    <name evidence="1" type="ORF">DPV69_08865</name>
</gene>
<protein>
    <submittedName>
        <fullName evidence="1">Uncharacterized protein</fullName>
    </submittedName>
</protein>